<feature type="signal peptide" evidence="1">
    <location>
        <begin position="1"/>
        <end position="19"/>
    </location>
</feature>
<dbReference type="Pfam" id="PF03190">
    <property type="entry name" value="Thioredox_DsbH"/>
    <property type="match status" value="1"/>
</dbReference>
<keyword evidence="1" id="KW-0732">Signal</keyword>
<dbReference type="RefSeq" id="WP_068395993.1">
    <property type="nucleotide sequence ID" value="NZ_CP014504.1"/>
</dbReference>
<dbReference type="PROSITE" id="PS51352">
    <property type="entry name" value="THIOREDOXIN_2"/>
    <property type="match status" value="1"/>
</dbReference>
<organism evidence="3 4">
    <name type="scientific">Pedobacter cryoconitis</name>
    <dbReference type="NCBI Taxonomy" id="188932"/>
    <lineage>
        <taxon>Bacteria</taxon>
        <taxon>Pseudomonadati</taxon>
        <taxon>Bacteroidota</taxon>
        <taxon>Sphingobacteriia</taxon>
        <taxon>Sphingobacteriales</taxon>
        <taxon>Sphingobacteriaceae</taxon>
        <taxon>Pedobacter</taxon>
    </lineage>
</organism>
<dbReference type="Proteomes" id="UP000071561">
    <property type="component" value="Chromosome"/>
</dbReference>
<keyword evidence="4" id="KW-1185">Reference proteome</keyword>
<protein>
    <submittedName>
        <fullName evidence="3">Thioredoxin domain-containing protein</fullName>
    </submittedName>
</protein>
<dbReference type="KEGG" id="pcm:AY601_0516"/>
<evidence type="ECO:0000313" key="4">
    <source>
        <dbReference type="Proteomes" id="UP000071561"/>
    </source>
</evidence>
<dbReference type="PATRIC" id="fig|188932.3.peg.526"/>
<dbReference type="InterPro" id="IPR004879">
    <property type="entry name" value="Ssp411-like_TRX"/>
</dbReference>
<dbReference type="Gene3D" id="3.40.30.10">
    <property type="entry name" value="Glutaredoxin"/>
    <property type="match status" value="1"/>
</dbReference>
<gene>
    <name evidence="3" type="ORF">AY601_0516</name>
</gene>
<evidence type="ECO:0000313" key="3">
    <source>
        <dbReference type="EMBL" id="AMP97471.1"/>
    </source>
</evidence>
<dbReference type="PANTHER" id="PTHR32234">
    <property type="entry name" value="THIOL:DISULFIDE INTERCHANGE PROTEIN DSBD"/>
    <property type="match status" value="1"/>
</dbReference>
<feature type="domain" description="Thioredoxin" evidence="2">
    <location>
        <begin position="9"/>
        <end position="136"/>
    </location>
</feature>
<dbReference type="PANTHER" id="PTHR32234:SF0">
    <property type="entry name" value="THIOL:DISULFIDE INTERCHANGE PROTEIN DSBD"/>
    <property type="match status" value="1"/>
</dbReference>
<evidence type="ECO:0000259" key="2">
    <source>
        <dbReference type="PROSITE" id="PS51352"/>
    </source>
</evidence>
<dbReference type="AlphaFoldDB" id="A0A127V850"/>
<evidence type="ECO:0000256" key="1">
    <source>
        <dbReference type="SAM" id="SignalP"/>
    </source>
</evidence>
<dbReference type="SUPFAM" id="SSF52833">
    <property type="entry name" value="Thioredoxin-like"/>
    <property type="match status" value="1"/>
</dbReference>
<name>A0A127V850_9SPHI</name>
<dbReference type="OrthoDB" id="120730at2"/>
<proteinExistence type="predicted"/>
<dbReference type="GO" id="GO:0045454">
    <property type="term" value="P:cell redox homeostasis"/>
    <property type="evidence" value="ECO:0007669"/>
    <property type="project" value="TreeGrafter"/>
</dbReference>
<reference evidence="3 4" key="1">
    <citation type="submission" date="2016-03" db="EMBL/GenBank/DDBJ databases">
        <title>Complete genome sequence of Pedobacter cryoconitis PAMC 27485.</title>
        <authorList>
            <person name="Lee J."/>
            <person name="Kim O.-S."/>
        </authorList>
    </citation>
    <scope>NUCLEOTIDE SEQUENCE [LARGE SCALE GENOMIC DNA]</scope>
    <source>
        <strain evidence="3 4">PAMC 27485</strain>
    </source>
</reference>
<dbReference type="InterPro" id="IPR036249">
    <property type="entry name" value="Thioredoxin-like_sf"/>
</dbReference>
<feature type="chain" id="PRO_5007280191" evidence="1">
    <location>
        <begin position="20"/>
        <end position="377"/>
    </location>
</feature>
<dbReference type="EMBL" id="CP014504">
    <property type="protein sequence ID" value="AMP97471.1"/>
    <property type="molecule type" value="Genomic_DNA"/>
</dbReference>
<dbReference type="GO" id="GO:0015035">
    <property type="term" value="F:protein-disulfide reductase activity"/>
    <property type="evidence" value="ECO:0007669"/>
    <property type="project" value="TreeGrafter"/>
</dbReference>
<sequence precursor="true">MMKQIMIVFLITFGTTAFAQHQKINFEQITIQEALKKAKEQHKLVFVDCFTEWCIPCKQMEAGVFKTDSVAAFFNSNFINVKMDMEKGEGPGTMKTYAIGAFPSYLLFDTDGKLRYKFVGGMPAAEFMAHIRKGMHTDNEESKLTARYDAGERQPDLLRALVLLKIRVAERGIAKKINDELMAVLTPAQRALPENWVLFGENRYAMYLSDVDSPNFNYLVNNWKDFSVQNKKDTVDHKMSFIFRKLAGECLEGYYFKDKPYNKQAFEQYKAQIEATEMPDKMQLLVLIDMAEAAGRKDYSKVTSLFEKNASTFSEDNLRIMWPYITMCSVIPDYKYPRAKEIADEVIRRTKNPFLVSSCEILKENQIRANQPSGKSN</sequence>
<dbReference type="InterPro" id="IPR013766">
    <property type="entry name" value="Thioredoxin_domain"/>
</dbReference>
<accession>A0A127V850</accession>